<accession>A0A7T5EHT9</accession>
<dbReference type="Proteomes" id="UP000595847">
    <property type="component" value="Chromosome"/>
</dbReference>
<dbReference type="EMBL" id="CP066308">
    <property type="protein sequence ID" value="QQE72836.1"/>
    <property type="molecule type" value="Genomic_DNA"/>
</dbReference>
<gene>
    <name evidence="3" type="ORF">JD108_12865</name>
    <name evidence="4" type="ORF">KDJ56_12810</name>
</gene>
<feature type="domain" description="Stage V sporulation protein AA" evidence="2">
    <location>
        <begin position="3"/>
        <end position="89"/>
    </location>
</feature>
<keyword evidence="1" id="KW-0472">Membrane</keyword>
<keyword evidence="1" id="KW-1133">Transmembrane helix</keyword>
<evidence type="ECO:0000256" key="1">
    <source>
        <dbReference type="SAM" id="Phobius"/>
    </source>
</evidence>
<sequence length="204" mass="23659">MSEPLFIKLRKRLAVKPESIITLGDICQLFWDGRREEALARMPVYQVKPSDGNLIIIDIMQVIKQIRRVYPEAALEVQGSAHIIVEVMNPRKKASLLLVAMVWVLLFVGAGLAIMNFHTDVSMPQVHQRIYSLITGQKSKQPLWLQIPYSFGIGLGMILFFNHIFQKRINEEPSPLEVELFLYQQNLDQYYIQHENQENERTKP</sequence>
<proteinExistence type="predicted"/>
<dbReference type="InterPro" id="IPR021997">
    <property type="entry name" value="SporV_AA"/>
</dbReference>
<name>A0A7T5EHT9_9BACL</name>
<reference evidence="3 5" key="1">
    <citation type="submission" date="2020-12" db="EMBL/GenBank/DDBJ databases">
        <title>strain FJAT-54423T represents a novel species of the genus Brevibacillus.</title>
        <authorList>
            <person name="Tang R."/>
        </authorList>
    </citation>
    <scope>NUCLEOTIDE SEQUENCE [LARGE SCALE GENOMIC DNA]</scope>
    <source>
        <strain evidence="3 5">FJAT-54423</strain>
    </source>
</reference>
<feature type="transmembrane region" description="Helical" evidence="1">
    <location>
        <begin position="96"/>
        <end position="117"/>
    </location>
</feature>
<evidence type="ECO:0000313" key="5">
    <source>
        <dbReference type="Proteomes" id="UP000595847"/>
    </source>
</evidence>
<dbReference type="Pfam" id="PF12164">
    <property type="entry name" value="SporV_AA"/>
    <property type="match status" value="1"/>
</dbReference>
<dbReference type="RefSeq" id="WP_198826469.1">
    <property type="nucleotide sequence ID" value="NZ_CP066308.1"/>
</dbReference>
<reference evidence="4" key="2">
    <citation type="submission" date="2021-04" db="EMBL/GenBank/DDBJ databases">
        <title>Brevibacillus composti FJAT-54423, complete genome.</title>
        <authorList>
            <person name="Tang R."/>
        </authorList>
    </citation>
    <scope>NUCLEOTIDE SEQUENCE</scope>
    <source>
        <strain evidence="4">FJAT-54424</strain>
    </source>
</reference>
<keyword evidence="6" id="KW-1185">Reference proteome</keyword>
<dbReference type="KEGG" id="bcop:JD108_12865"/>
<dbReference type="AlphaFoldDB" id="A0A7T5EHT9"/>
<evidence type="ECO:0000313" key="4">
    <source>
        <dbReference type="EMBL" id="QUO39914.1"/>
    </source>
</evidence>
<dbReference type="Proteomes" id="UP000677234">
    <property type="component" value="Chromosome"/>
</dbReference>
<keyword evidence="1" id="KW-0812">Transmembrane</keyword>
<evidence type="ECO:0000313" key="3">
    <source>
        <dbReference type="EMBL" id="QQE72836.1"/>
    </source>
</evidence>
<evidence type="ECO:0000259" key="2">
    <source>
        <dbReference type="Pfam" id="PF12164"/>
    </source>
</evidence>
<dbReference type="InterPro" id="IPR038548">
    <property type="entry name" value="SporV_AA_N_sf"/>
</dbReference>
<organism evidence="3 5">
    <name type="scientific">Brevibacillus composti</name>
    <dbReference type="NCBI Taxonomy" id="2796470"/>
    <lineage>
        <taxon>Bacteria</taxon>
        <taxon>Bacillati</taxon>
        <taxon>Bacillota</taxon>
        <taxon>Bacilli</taxon>
        <taxon>Bacillales</taxon>
        <taxon>Paenibacillaceae</taxon>
        <taxon>Brevibacillus</taxon>
    </lineage>
</organism>
<protein>
    <submittedName>
        <fullName evidence="3">Stage V sporulation protein AA</fullName>
    </submittedName>
</protein>
<dbReference type="EMBL" id="CP073708">
    <property type="protein sequence ID" value="QUO39914.1"/>
    <property type="molecule type" value="Genomic_DNA"/>
</dbReference>
<feature type="transmembrane region" description="Helical" evidence="1">
    <location>
        <begin position="147"/>
        <end position="165"/>
    </location>
</feature>
<evidence type="ECO:0000313" key="6">
    <source>
        <dbReference type="Proteomes" id="UP000677234"/>
    </source>
</evidence>
<dbReference type="Gene3D" id="2.60.480.10">
    <property type="entry name" value="eubacterium ventriosum atcc domain"/>
    <property type="match status" value="1"/>
</dbReference>